<dbReference type="InterPro" id="IPR015915">
    <property type="entry name" value="Kelch-typ_b-propeller"/>
</dbReference>
<gene>
    <name evidence="2" type="ORF">SAMN05444266_112136</name>
</gene>
<keyword evidence="1" id="KW-0812">Transmembrane</keyword>
<dbReference type="InterPro" id="IPR013320">
    <property type="entry name" value="ConA-like_dom_sf"/>
</dbReference>
<organism evidence="2 3">
    <name type="scientific">Chitinophaga jiangningensis</name>
    <dbReference type="NCBI Taxonomy" id="1419482"/>
    <lineage>
        <taxon>Bacteria</taxon>
        <taxon>Pseudomonadati</taxon>
        <taxon>Bacteroidota</taxon>
        <taxon>Chitinophagia</taxon>
        <taxon>Chitinophagales</taxon>
        <taxon>Chitinophagaceae</taxon>
        <taxon>Chitinophaga</taxon>
    </lineage>
</organism>
<accession>A0A1M7M8T5</accession>
<feature type="transmembrane region" description="Helical" evidence="1">
    <location>
        <begin position="551"/>
        <end position="569"/>
    </location>
</feature>
<keyword evidence="1" id="KW-1133">Transmembrane helix</keyword>
<dbReference type="InterPro" id="IPR011043">
    <property type="entry name" value="Gal_Oxase/kelch_b-propeller"/>
</dbReference>
<dbReference type="PANTHER" id="PTHR35807:SF1">
    <property type="entry name" value="TRANSCRIPTIONAL REGULATOR REDD"/>
    <property type="match status" value="1"/>
</dbReference>
<sequence length="876" mass="98452">MKFVFNPGYLIIGILITISSWMPATAQPTGLVFNSYDQVQEKRTSLVLNGGQPLCLEGNASLSFAFRFFPDRQVYYGYLVRLINNQQQNIDLIYNHQEQQFTVVTGNTFTPLHFRLDSTALFHNWNTCTLTFKGNTLLLSINGKPCGSARINISDPCYRIVFGACRLPHFKTSDVPPMTIRNISIQQAQRLRYYWPLNELSGNQALDSLQGVTATVTNPVWAKPLHQHWQLLQTLRVTGNGSYAFDPAEEAIHIIGQDTVYRFLVRDRSLARLPVAQPVYLSPGYQAAFDPGSRTLYSVHVDQKELAGWLPDKRQWSRPFDSAGLTSYWQTSKFIRQADSSLYIIGGYGQLTYKKTIQRFSLATGLWGDVKVAGEALRPRYLAAVGTSSAGDTAYILGGYGSDNGEQMLNPKYYYDLLRYDVKHSVIEKVYDFGEPEDAFVFASSMVVNTAENSFYALAFPNDRYQSRLQLVKGSLSQADFTNLADTIPYAFLDNRSGADLYYCARTQQLLAVTQIMDKDQHTDIRIYSLAFPAEQVSAMATSSEKYALRGWWAGVIVLSMCMGVFVLYRRRRRKVVPPGANVASAEATAPEGTDISLKNEITPATHTTEEDATAVTTEPVAIAGDQTSEETAASQTDKALFRLFGEFQVLDKNGNVLTHLFSPLLKEMFLLITIHTLWSGKGVSTGKLYEILWADKSDRDARNNRSVNMVKLKGIFEKVGNISVVKEEHQWRVNYDPESVEVDLGVFMTLINQATLQPAELQTLIGIIREGGFLFRTDYFWLEDIKSNLTSRALDVLQVQLEQLITTVTPELIIETANTILILDPLHEAALKAKCTAMIRQGRPSLAKAAYEKFFKDYSHMYGEKFPVSFQDIIS</sequence>
<dbReference type="OrthoDB" id="1110630at2"/>
<name>A0A1M7M8T5_9BACT</name>
<dbReference type="Proteomes" id="UP000184420">
    <property type="component" value="Unassembled WGS sequence"/>
</dbReference>
<evidence type="ECO:0000256" key="1">
    <source>
        <dbReference type="SAM" id="Phobius"/>
    </source>
</evidence>
<dbReference type="InterPro" id="IPR051677">
    <property type="entry name" value="AfsR-DnrI-RedD_regulator"/>
</dbReference>
<evidence type="ECO:0008006" key="4">
    <source>
        <dbReference type="Google" id="ProtNLM"/>
    </source>
</evidence>
<dbReference type="EMBL" id="FRBL01000012">
    <property type="protein sequence ID" value="SHM87187.1"/>
    <property type="molecule type" value="Genomic_DNA"/>
</dbReference>
<proteinExistence type="predicted"/>
<evidence type="ECO:0000313" key="2">
    <source>
        <dbReference type="EMBL" id="SHM87187.1"/>
    </source>
</evidence>
<dbReference type="GO" id="GO:0003677">
    <property type="term" value="F:DNA binding"/>
    <property type="evidence" value="ECO:0007669"/>
    <property type="project" value="TreeGrafter"/>
</dbReference>
<protein>
    <recommendedName>
        <fullName evidence="4">Kelch motif-containing protein</fullName>
    </recommendedName>
</protein>
<dbReference type="STRING" id="1419482.SAMN05444266_112136"/>
<dbReference type="AlphaFoldDB" id="A0A1M7M8T5"/>
<dbReference type="PANTHER" id="PTHR35807">
    <property type="entry name" value="TRANSCRIPTIONAL REGULATOR REDD-RELATED"/>
    <property type="match status" value="1"/>
</dbReference>
<dbReference type="GO" id="GO:0005975">
    <property type="term" value="P:carbohydrate metabolic process"/>
    <property type="evidence" value="ECO:0007669"/>
    <property type="project" value="UniProtKB-ARBA"/>
</dbReference>
<keyword evidence="3" id="KW-1185">Reference proteome</keyword>
<dbReference type="RefSeq" id="WP_073087165.1">
    <property type="nucleotide sequence ID" value="NZ_FRBL01000012.1"/>
</dbReference>
<reference evidence="2 3" key="1">
    <citation type="submission" date="2016-11" db="EMBL/GenBank/DDBJ databases">
        <authorList>
            <person name="Jaros S."/>
            <person name="Januszkiewicz K."/>
            <person name="Wedrychowicz H."/>
        </authorList>
    </citation>
    <scope>NUCLEOTIDE SEQUENCE [LARGE SCALE GENOMIC DNA]</scope>
    <source>
        <strain evidence="2 3">DSM 27406</strain>
    </source>
</reference>
<dbReference type="SUPFAM" id="SSF50965">
    <property type="entry name" value="Galactose oxidase, central domain"/>
    <property type="match status" value="1"/>
</dbReference>
<dbReference type="Gene3D" id="2.120.10.80">
    <property type="entry name" value="Kelch-type beta propeller"/>
    <property type="match status" value="1"/>
</dbReference>
<dbReference type="GO" id="GO:0006355">
    <property type="term" value="P:regulation of DNA-templated transcription"/>
    <property type="evidence" value="ECO:0007669"/>
    <property type="project" value="TreeGrafter"/>
</dbReference>
<keyword evidence="1" id="KW-0472">Membrane</keyword>
<dbReference type="GO" id="GO:0004553">
    <property type="term" value="F:hydrolase activity, hydrolyzing O-glycosyl compounds"/>
    <property type="evidence" value="ECO:0007669"/>
    <property type="project" value="UniProtKB-ARBA"/>
</dbReference>
<evidence type="ECO:0000313" key="3">
    <source>
        <dbReference type="Proteomes" id="UP000184420"/>
    </source>
</evidence>
<dbReference type="SUPFAM" id="SSF49899">
    <property type="entry name" value="Concanavalin A-like lectins/glucanases"/>
    <property type="match status" value="1"/>
</dbReference>